<evidence type="ECO:0000313" key="3">
    <source>
        <dbReference type="Proteomes" id="UP000218209"/>
    </source>
</evidence>
<reference evidence="2 3" key="1">
    <citation type="submission" date="2017-03" db="EMBL/GenBank/DDBJ databases">
        <title>WGS assembly of Porphyra umbilicalis.</title>
        <authorList>
            <person name="Brawley S.H."/>
            <person name="Blouin N.A."/>
            <person name="Ficko-Blean E."/>
            <person name="Wheeler G.L."/>
            <person name="Lohr M."/>
            <person name="Goodson H.V."/>
            <person name="Jenkins J.W."/>
            <person name="Blaby-Haas C.E."/>
            <person name="Helliwell K.E."/>
            <person name="Chan C."/>
            <person name="Marriage T."/>
            <person name="Bhattacharya D."/>
            <person name="Klein A.S."/>
            <person name="Badis Y."/>
            <person name="Brodie J."/>
            <person name="Cao Y."/>
            <person name="Collen J."/>
            <person name="Dittami S.M."/>
            <person name="Gachon C.M."/>
            <person name="Green B.R."/>
            <person name="Karpowicz S."/>
            <person name="Kim J.W."/>
            <person name="Kudahl U."/>
            <person name="Lin S."/>
            <person name="Michel G."/>
            <person name="Mittag M."/>
            <person name="Olson B.J."/>
            <person name="Pangilinan J."/>
            <person name="Peng Y."/>
            <person name="Qiu H."/>
            <person name="Shu S."/>
            <person name="Singer J.T."/>
            <person name="Smith A.G."/>
            <person name="Sprecher B.N."/>
            <person name="Wagner V."/>
            <person name="Wang W."/>
            <person name="Wang Z.-Y."/>
            <person name="Yan J."/>
            <person name="Yarish C."/>
            <person name="Zoeuner-Riek S."/>
            <person name="Zhuang Y."/>
            <person name="Zou Y."/>
            <person name="Lindquist E.A."/>
            <person name="Grimwood J."/>
            <person name="Barry K."/>
            <person name="Rokhsar D.S."/>
            <person name="Schmutz J."/>
            <person name="Stiller J.W."/>
            <person name="Grossman A.R."/>
            <person name="Prochnik S.E."/>
        </authorList>
    </citation>
    <scope>NUCLEOTIDE SEQUENCE [LARGE SCALE GENOMIC DNA]</scope>
    <source>
        <strain evidence="2">4086291</strain>
    </source>
</reference>
<sequence length="146" mass="15301">MAVGAGASPWPTESASTAVTPGRSPIHATVLADMVESFVYPPGPPGARLSPRRPLPPRRPRGVRGGGGVGPRRHPRVWAPAIYGARHTPRRARRPRGHQAGQCVAVGRPADGDARGFWGVGGGAAPGGGVGGRPRRGRRARRRRWG</sequence>
<dbReference type="Proteomes" id="UP000218209">
    <property type="component" value="Unassembled WGS sequence"/>
</dbReference>
<feature type="compositionally biased region" description="Gly residues" evidence="1">
    <location>
        <begin position="118"/>
        <end position="132"/>
    </location>
</feature>
<proteinExistence type="predicted"/>
<dbReference type="EMBL" id="KV918790">
    <property type="protein sequence ID" value="OSX79499.1"/>
    <property type="molecule type" value="Genomic_DNA"/>
</dbReference>
<name>A0A1X6PF83_PORUM</name>
<gene>
    <name evidence="2" type="ORF">BU14_0076s0055</name>
</gene>
<evidence type="ECO:0000313" key="2">
    <source>
        <dbReference type="EMBL" id="OSX79499.1"/>
    </source>
</evidence>
<dbReference type="AlphaFoldDB" id="A0A1X6PF83"/>
<feature type="compositionally biased region" description="Basic residues" evidence="1">
    <location>
        <begin position="87"/>
        <end position="97"/>
    </location>
</feature>
<keyword evidence="3" id="KW-1185">Reference proteome</keyword>
<protein>
    <submittedName>
        <fullName evidence="2">Uncharacterized protein</fullName>
    </submittedName>
</protein>
<feature type="region of interest" description="Disordered" evidence="1">
    <location>
        <begin position="1"/>
        <end position="23"/>
    </location>
</feature>
<feature type="compositionally biased region" description="Basic residues" evidence="1">
    <location>
        <begin position="133"/>
        <end position="146"/>
    </location>
</feature>
<organism evidence="2 3">
    <name type="scientific">Porphyra umbilicalis</name>
    <name type="common">Purple laver</name>
    <name type="synonym">Red alga</name>
    <dbReference type="NCBI Taxonomy" id="2786"/>
    <lineage>
        <taxon>Eukaryota</taxon>
        <taxon>Rhodophyta</taxon>
        <taxon>Bangiophyceae</taxon>
        <taxon>Bangiales</taxon>
        <taxon>Bangiaceae</taxon>
        <taxon>Porphyra</taxon>
    </lineage>
</organism>
<evidence type="ECO:0000256" key="1">
    <source>
        <dbReference type="SAM" id="MobiDB-lite"/>
    </source>
</evidence>
<accession>A0A1X6PF83</accession>
<feature type="region of interest" description="Disordered" evidence="1">
    <location>
        <begin position="37"/>
        <end position="146"/>
    </location>
</feature>